<dbReference type="AlphaFoldDB" id="A0A427XQW9"/>
<keyword evidence="3" id="KW-1185">Reference proteome</keyword>
<dbReference type="RefSeq" id="XP_028475922.1">
    <property type="nucleotide sequence ID" value="XM_028623948.1"/>
</dbReference>
<dbReference type="GeneID" id="39593183"/>
<dbReference type="EMBL" id="RSCE01000007">
    <property type="protein sequence ID" value="RSH81203.1"/>
    <property type="molecule type" value="Genomic_DNA"/>
</dbReference>
<proteinExistence type="predicted"/>
<reference evidence="2 3" key="1">
    <citation type="submission" date="2018-11" db="EMBL/GenBank/DDBJ databases">
        <title>Genome sequence of Apiotrichum porosum DSM 27194.</title>
        <authorList>
            <person name="Aliyu H."/>
            <person name="Gorte O."/>
            <person name="Ochsenreither K."/>
        </authorList>
    </citation>
    <scope>NUCLEOTIDE SEQUENCE [LARGE SCALE GENOMIC DNA]</scope>
    <source>
        <strain evidence="2 3">DSM 27194</strain>
    </source>
</reference>
<organism evidence="2 3">
    <name type="scientific">Apiotrichum porosum</name>
    <dbReference type="NCBI Taxonomy" id="105984"/>
    <lineage>
        <taxon>Eukaryota</taxon>
        <taxon>Fungi</taxon>
        <taxon>Dikarya</taxon>
        <taxon>Basidiomycota</taxon>
        <taxon>Agaricomycotina</taxon>
        <taxon>Tremellomycetes</taxon>
        <taxon>Trichosporonales</taxon>
        <taxon>Trichosporonaceae</taxon>
        <taxon>Apiotrichum</taxon>
    </lineage>
</organism>
<sequence length="327" mass="37050">MDGHSHPCHSHGDSTPGSTTYPPEDFVFTHIFDPLAHQALRPVLTRAVIGEDRDCMDILTSFCSREMQAVIVEDHPCSCCDKSGKVCIAAAKVVKTWPRANWAFATRCIECALNHKFCDLPLRTRTLTCTCGWMIPDADRSSLERRSDLNRFYAKQLGLPFEKRAKGKVFGCLIKKLTMYNDWFLQVGCPSPTHLTKQHAEMGYEMRLKELYPAMFALGRADLIRDDGRWILPFRTDWQPCPCYPASPCCDHEHRDWYDDNESDIETIPHMDRPSTPVIEITDKGLWDALVCTMSERTTRRYASNNKNDDGEPTPGSGGGTARIVTL</sequence>
<evidence type="ECO:0000256" key="1">
    <source>
        <dbReference type="SAM" id="MobiDB-lite"/>
    </source>
</evidence>
<name>A0A427XQW9_9TREE</name>
<accession>A0A427XQW9</accession>
<feature type="region of interest" description="Disordered" evidence="1">
    <location>
        <begin position="301"/>
        <end position="327"/>
    </location>
</feature>
<evidence type="ECO:0000313" key="2">
    <source>
        <dbReference type="EMBL" id="RSH81203.1"/>
    </source>
</evidence>
<dbReference type="Proteomes" id="UP000279236">
    <property type="component" value="Unassembled WGS sequence"/>
</dbReference>
<comment type="caution">
    <text evidence="2">The sequence shown here is derived from an EMBL/GenBank/DDBJ whole genome shotgun (WGS) entry which is preliminary data.</text>
</comment>
<dbReference type="OrthoDB" id="10633092at2759"/>
<evidence type="ECO:0000313" key="3">
    <source>
        <dbReference type="Proteomes" id="UP000279236"/>
    </source>
</evidence>
<gene>
    <name evidence="2" type="ORF">EHS24_008640</name>
</gene>
<protein>
    <submittedName>
        <fullName evidence="2">Uncharacterized protein</fullName>
    </submittedName>
</protein>